<keyword evidence="3" id="KW-1185">Reference proteome</keyword>
<evidence type="ECO:0000259" key="1">
    <source>
        <dbReference type="Pfam" id="PF14285"/>
    </source>
</evidence>
<dbReference type="Pfam" id="PF14285">
    <property type="entry name" value="DUF4367"/>
    <property type="match status" value="1"/>
</dbReference>
<sequence>MPTITCQSIVILKIPPHKKSFNCNTKDKLNFFGGIMKKLLICILLAFTVHPVVHAEPVHDKKPEVGYGYDAPLRIKKPIHPEVPKSWRLETKKFENSILLAYFDSDDNDLIMTIFEENRRSMVPVAQSEQTVINNTTYSFYPWKSKQRGWVLRWVKGDVYFEMSSFTLNVDEMITIAETITKQVKE</sequence>
<feature type="domain" description="DUF4367" evidence="1">
    <location>
        <begin position="90"/>
        <end position="180"/>
    </location>
</feature>
<organism evidence="2 3">
    <name type="scientific">Paenibacillus lautus</name>
    <name type="common">Bacillus lautus</name>
    <dbReference type="NCBI Taxonomy" id="1401"/>
    <lineage>
        <taxon>Bacteria</taxon>
        <taxon>Bacillati</taxon>
        <taxon>Bacillota</taxon>
        <taxon>Bacilli</taxon>
        <taxon>Bacillales</taxon>
        <taxon>Paenibacillaceae</taxon>
        <taxon>Paenibacillus</taxon>
    </lineage>
</organism>
<dbReference type="InterPro" id="IPR025377">
    <property type="entry name" value="DUF4367"/>
</dbReference>
<dbReference type="AlphaFoldDB" id="A0A385TW98"/>
<protein>
    <submittedName>
        <fullName evidence="2">DUF4367 domain-containing protein</fullName>
    </submittedName>
</protein>
<geneLocation type="plasmid" evidence="2 3">
    <name>pAZOPL1</name>
</geneLocation>
<reference evidence="2 3" key="1">
    <citation type="submission" date="2018-09" db="EMBL/GenBank/DDBJ databases">
        <title>Genome Sequence of Paenibacillus lautus Strain E7593-69, Azo Dye-Degrading Bacteria, Isolated from Commercial Tattoo Inks.</title>
        <authorList>
            <person name="Nho S.W."/>
            <person name="Kim S.-J."/>
            <person name="Kweon O."/>
            <person name="Cerniglia C.E."/>
        </authorList>
    </citation>
    <scope>NUCLEOTIDE SEQUENCE [LARGE SCALE GENOMIC DNA]</scope>
    <source>
        <strain evidence="2 3">E7593-69</strain>
        <plasmid evidence="2 3">pAZOPL1</plasmid>
    </source>
</reference>
<gene>
    <name evidence="2" type="ORF">D5F53_32660</name>
</gene>
<dbReference type="Proteomes" id="UP000266552">
    <property type="component" value="Plasmid pAZOPL1"/>
</dbReference>
<dbReference type="KEGG" id="plw:D5F53_32660"/>
<dbReference type="EMBL" id="CP032413">
    <property type="protein sequence ID" value="AYB48076.1"/>
    <property type="molecule type" value="Genomic_DNA"/>
</dbReference>
<evidence type="ECO:0000313" key="3">
    <source>
        <dbReference type="Proteomes" id="UP000266552"/>
    </source>
</evidence>
<evidence type="ECO:0000313" key="2">
    <source>
        <dbReference type="EMBL" id="AYB48076.1"/>
    </source>
</evidence>
<keyword evidence="2" id="KW-0614">Plasmid</keyword>
<proteinExistence type="predicted"/>
<name>A0A385TW98_PAELA</name>
<accession>A0A385TW98</accession>